<organism evidence="2 3">
    <name type="scientific">Capnocytophaga bilenii</name>
    <dbReference type="NCBI Taxonomy" id="2819369"/>
    <lineage>
        <taxon>Bacteria</taxon>
        <taxon>Pseudomonadati</taxon>
        <taxon>Bacteroidota</taxon>
        <taxon>Flavobacteriia</taxon>
        <taxon>Flavobacteriales</taxon>
        <taxon>Flavobacteriaceae</taxon>
        <taxon>Capnocytophaga</taxon>
    </lineage>
</organism>
<dbReference type="Proteomes" id="UP000681610">
    <property type="component" value="Unassembled WGS sequence"/>
</dbReference>
<proteinExistence type="predicted"/>
<comment type="caution">
    <text evidence="2">The sequence shown here is derived from an EMBL/GenBank/DDBJ whole genome shotgun (WGS) entry which is preliminary data.</text>
</comment>
<feature type="domain" description="Isochorismatase-like" evidence="1">
    <location>
        <begin position="7"/>
        <end position="155"/>
    </location>
</feature>
<dbReference type="PANTHER" id="PTHR14119:SF3">
    <property type="entry name" value="ISOCHORISMATASE DOMAIN-CONTAINING PROTEIN 2"/>
    <property type="match status" value="1"/>
</dbReference>
<dbReference type="InterPro" id="IPR050993">
    <property type="entry name" value="Isochorismatase_domain"/>
</dbReference>
<protein>
    <submittedName>
        <fullName evidence="2">Isochorismatase family protein</fullName>
    </submittedName>
</protein>
<reference evidence="2 3" key="1">
    <citation type="submission" date="2021-03" db="EMBL/GenBank/DDBJ databases">
        <title>Isolation and description of Capnocytophaga bilenii sp. nov., a novel Capnocytophaga species, isolated from a gingivitis subject.</title>
        <authorList>
            <person name="Antezack A."/>
            <person name="Monnet-Corti V."/>
            <person name="La Scola B."/>
        </authorList>
    </citation>
    <scope>NUCLEOTIDE SEQUENCE [LARGE SCALE GENOMIC DNA]</scope>
    <source>
        <strain evidence="2 3">Marseille-Q4570</strain>
    </source>
</reference>
<dbReference type="InterPro" id="IPR000868">
    <property type="entry name" value="Isochorismatase-like_dom"/>
</dbReference>
<keyword evidence="3" id="KW-1185">Reference proteome</keyword>
<gene>
    <name evidence="2" type="ORF">J4N46_06360</name>
</gene>
<dbReference type="PANTHER" id="PTHR14119">
    <property type="entry name" value="HYDROLASE"/>
    <property type="match status" value="1"/>
</dbReference>
<dbReference type="SUPFAM" id="SSF52499">
    <property type="entry name" value="Isochorismatase-like hydrolases"/>
    <property type="match status" value="1"/>
</dbReference>
<evidence type="ECO:0000259" key="1">
    <source>
        <dbReference type="Pfam" id="PF00857"/>
    </source>
</evidence>
<dbReference type="RefSeq" id="WP_208058749.1">
    <property type="nucleotide sequence ID" value="NZ_JAGDYP010000004.1"/>
</dbReference>
<evidence type="ECO:0000313" key="2">
    <source>
        <dbReference type="EMBL" id="MBO1884042.1"/>
    </source>
</evidence>
<dbReference type="InterPro" id="IPR036380">
    <property type="entry name" value="Isochorismatase-like_sf"/>
</dbReference>
<sequence length="178" mass="19356">MISMKSQLIVLDIQGKLAQIVHQHEEVIRNSCIAINGCRTLDIPIVWVEQLPEKLGATHPDVANALSGITPLSKSSFSAMRTPSIAEAVRNNNNKQVILIGIETHICIYQTAVDLIALGYEVLVLTDAVSSRTESNKAIGLTMLQQAGAKLFSTEGLLFKLLGDATHPKFKEIAKLVK</sequence>
<dbReference type="Pfam" id="PF00857">
    <property type="entry name" value="Isochorismatase"/>
    <property type="match status" value="1"/>
</dbReference>
<dbReference type="EMBL" id="JAGDYP010000004">
    <property type="protein sequence ID" value="MBO1884042.1"/>
    <property type="molecule type" value="Genomic_DNA"/>
</dbReference>
<evidence type="ECO:0000313" key="3">
    <source>
        <dbReference type="Proteomes" id="UP000681610"/>
    </source>
</evidence>
<name>A0ABS3PY34_9FLAO</name>
<accession>A0ABS3PY34</accession>
<dbReference type="Gene3D" id="3.40.50.850">
    <property type="entry name" value="Isochorismatase-like"/>
    <property type="match status" value="1"/>
</dbReference>